<evidence type="ECO:0000256" key="5">
    <source>
        <dbReference type="ARBA" id="ARBA00023242"/>
    </source>
</evidence>
<evidence type="ECO:0000313" key="8">
    <source>
        <dbReference type="EMBL" id="KAI5078132.1"/>
    </source>
</evidence>
<keyword evidence="5" id="KW-0539">Nucleus</keyword>
<dbReference type="GO" id="GO:0045892">
    <property type="term" value="P:negative regulation of DNA-templated transcription"/>
    <property type="evidence" value="ECO:0007669"/>
    <property type="project" value="InterPro"/>
</dbReference>
<feature type="compositionally biased region" description="Polar residues" evidence="6">
    <location>
        <begin position="361"/>
        <end position="376"/>
    </location>
</feature>
<dbReference type="Proteomes" id="UP000886520">
    <property type="component" value="Chromosome 7"/>
</dbReference>
<feature type="region of interest" description="Disordered" evidence="6">
    <location>
        <begin position="106"/>
        <end position="129"/>
    </location>
</feature>
<feature type="compositionally biased region" description="Low complexity" evidence="6">
    <location>
        <begin position="261"/>
        <end position="270"/>
    </location>
</feature>
<gene>
    <name evidence="8" type="ORF">GOP47_0007956</name>
</gene>
<dbReference type="Pfam" id="PF04844">
    <property type="entry name" value="Ovate"/>
    <property type="match status" value="1"/>
</dbReference>
<feature type="region of interest" description="Disordered" evidence="6">
    <location>
        <begin position="240"/>
        <end position="270"/>
    </location>
</feature>
<keyword evidence="9" id="KW-1185">Reference proteome</keyword>
<dbReference type="EMBL" id="JABFUD020000007">
    <property type="protein sequence ID" value="KAI5078132.1"/>
    <property type="molecule type" value="Genomic_DNA"/>
</dbReference>
<feature type="region of interest" description="Disordered" evidence="6">
    <location>
        <begin position="45"/>
        <end position="73"/>
    </location>
</feature>
<dbReference type="AlphaFoldDB" id="A0A9D4V383"/>
<proteinExistence type="predicted"/>
<evidence type="ECO:0000256" key="2">
    <source>
        <dbReference type="ARBA" id="ARBA00022491"/>
    </source>
</evidence>
<evidence type="ECO:0000313" key="9">
    <source>
        <dbReference type="Proteomes" id="UP000886520"/>
    </source>
</evidence>
<dbReference type="GO" id="GO:0005634">
    <property type="term" value="C:nucleus"/>
    <property type="evidence" value="ECO:0007669"/>
    <property type="project" value="UniProtKB-SubCell"/>
</dbReference>
<feature type="compositionally biased region" description="Polar residues" evidence="6">
    <location>
        <begin position="106"/>
        <end position="125"/>
    </location>
</feature>
<evidence type="ECO:0000256" key="6">
    <source>
        <dbReference type="SAM" id="MobiDB-lite"/>
    </source>
</evidence>
<sequence>MRFKLLHVRPHIWLFKQQETLATKASIDDSSGADGPVVYKRSTSLKLVKSDPSAANSHKGAGELSPSDEKPATIGATISSKRSQKQGKNVQVCTVVDAGCTCRATVTSQHKQKTAPGSSNVSSRDVGSLHDVCRPRRSQFVETKGAKHVDAVASNLHSKSSSYSSRSPGTNGSMVSRLVCKSSHDVIKHTQLEQSNVICKALHDEDAQLNAITGQVRDTETNTPMQMDVHEIECKLRNAGLEERRRSSKKKNKLSYEEDSLTSSELSSSLSTSCANTDTVLTTTTSEMQDMLVNSNPAFDMDVPTPGSHVMSLDDLRASIAQRKLANLSPQASLSTENVGLADGLRENSAFTASPSSFSSENVRSSHAVSPQSMQRPNRRTHKEKVEVSVKHVVDVNKRRSVTESDDISHQRQIKQSQRASSNTPSKVNGTPREDKTTSRRPARKIGMAVRKEMDVENAKFRDSRCLTLRERYGVNRNAHAQYEANSKEADIESLALERRDIGYLQSDTGQDKQVVSSSCEIQVLSHDDQSDGGHRYPMLRIHVGGTSSSSDGVDVGASTLEEGALGHEIVTSESAVAMVKSSYDPRRDFKESMLEMVAAKQLRAPRQLQQLLQCYLSLNPQHYHPTIIKVFHELCSELFQ</sequence>
<dbReference type="OrthoDB" id="1928390at2759"/>
<comment type="caution">
    <text evidence="8">The sequence shown here is derived from an EMBL/GenBank/DDBJ whole genome shotgun (WGS) entry which is preliminary data.</text>
</comment>
<feature type="compositionally biased region" description="Basic and acidic residues" evidence="6">
    <location>
        <begin position="384"/>
        <end position="410"/>
    </location>
</feature>
<feature type="compositionally biased region" description="Polar residues" evidence="6">
    <location>
        <begin position="414"/>
        <end position="429"/>
    </location>
</feature>
<dbReference type="PROSITE" id="PS51754">
    <property type="entry name" value="OVATE"/>
    <property type="match status" value="1"/>
</dbReference>
<keyword evidence="4" id="KW-0804">Transcription</keyword>
<name>A0A9D4V383_ADICA</name>
<keyword evidence="3" id="KW-0805">Transcription regulation</keyword>
<comment type="subcellular location">
    <subcellularLocation>
        <location evidence="1">Nucleus</location>
    </subcellularLocation>
</comment>
<evidence type="ECO:0000259" key="7">
    <source>
        <dbReference type="PROSITE" id="PS51754"/>
    </source>
</evidence>
<evidence type="ECO:0000256" key="1">
    <source>
        <dbReference type="ARBA" id="ARBA00004123"/>
    </source>
</evidence>
<dbReference type="PANTHER" id="PTHR33057:SF114">
    <property type="entry name" value="TRANSCRIPTION REPRESSOR-RELATED"/>
    <property type="match status" value="1"/>
</dbReference>
<accession>A0A9D4V383</accession>
<dbReference type="PANTHER" id="PTHR33057">
    <property type="entry name" value="TRANSCRIPTION REPRESSOR OFP7-RELATED"/>
    <property type="match status" value="1"/>
</dbReference>
<evidence type="ECO:0000256" key="3">
    <source>
        <dbReference type="ARBA" id="ARBA00023015"/>
    </source>
</evidence>
<protein>
    <recommendedName>
        <fullName evidence="7">OVATE domain-containing protein</fullName>
    </recommendedName>
</protein>
<keyword evidence="2" id="KW-0678">Repressor</keyword>
<dbReference type="InterPro" id="IPR006458">
    <property type="entry name" value="Ovate_C"/>
</dbReference>
<reference evidence="8" key="1">
    <citation type="submission" date="2021-01" db="EMBL/GenBank/DDBJ databases">
        <title>Adiantum capillus-veneris genome.</title>
        <authorList>
            <person name="Fang Y."/>
            <person name="Liao Q."/>
        </authorList>
    </citation>
    <scope>NUCLEOTIDE SEQUENCE</scope>
    <source>
        <strain evidence="8">H3</strain>
        <tissue evidence="8">Leaf</tissue>
    </source>
</reference>
<feature type="domain" description="OVATE" evidence="7">
    <location>
        <begin position="579"/>
        <end position="638"/>
    </location>
</feature>
<dbReference type="NCBIfam" id="TIGR01568">
    <property type="entry name" value="A_thal_3678"/>
    <property type="match status" value="1"/>
</dbReference>
<organism evidence="8 9">
    <name type="scientific">Adiantum capillus-veneris</name>
    <name type="common">Maidenhair fern</name>
    <dbReference type="NCBI Taxonomy" id="13818"/>
    <lineage>
        <taxon>Eukaryota</taxon>
        <taxon>Viridiplantae</taxon>
        <taxon>Streptophyta</taxon>
        <taxon>Embryophyta</taxon>
        <taxon>Tracheophyta</taxon>
        <taxon>Polypodiopsida</taxon>
        <taxon>Polypodiidae</taxon>
        <taxon>Polypodiales</taxon>
        <taxon>Pteridineae</taxon>
        <taxon>Pteridaceae</taxon>
        <taxon>Vittarioideae</taxon>
        <taxon>Adiantum</taxon>
    </lineage>
</organism>
<evidence type="ECO:0000256" key="4">
    <source>
        <dbReference type="ARBA" id="ARBA00023163"/>
    </source>
</evidence>
<dbReference type="InterPro" id="IPR038933">
    <property type="entry name" value="Ovate"/>
</dbReference>
<feature type="region of interest" description="Disordered" evidence="6">
    <location>
        <begin position="352"/>
        <end position="445"/>
    </location>
</feature>